<dbReference type="RefSeq" id="WP_139167729.1">
    <property type="nucleotide sequence ID" value="NZ_FMXQ01000001.1"/>
</dbReference>
<evidence type="ECO:0000313" key="1">
    <source>
        <dbReference type="EMBL" id="SDB04461.1"/>
    </source>
</evidence>
<accession>A0A1G6A7P6</accession>
<proteinExistence type="predicted"/>
<dbReference type="STRING" id="665467.SAMN02982931_00272"/>
<keyword evidence="2" id="KW-1185">Reference proteome</keyword>
<dbReference type="InterPro" id="IPR011008">
    <property type="entry name" value="Dimeric_a/b-barrel"/>
</dbReference>
<evidence type="ECO:0000313" key="2">
    <source>
        <dbReference type="Proteomes" id="UP000199071"/>
    </source>
</evidence>
<dbReference type="Proteomes" id="UP000199071">
    <property type="component" value="Unassembled WGS sequence"/>
</dbReference>
<organism evidence="1 2">
    <name type="scientific">Bauldia litoralis</name>
    <dbReference type="NCBI Taxonomy" id="665467"/>
    <lineage>
        <taxon>Bacteria</taxon>
        <taxon>Pseudomonadati</taxon>
        <taxon>Pseudomonadota</taxon>
        <taxon>Alphaproteobacteria</taxon>
        <taxon>Hyphomicrobiales</taxon>
        <taxon>Kaistiaceae</taxon>
        <taxon>Bauldia</taxon>
    </lineage>
</organism>
<name>A0A1G6A7P6_9HYPH</name>
<protein>
    <recommendedName>
        <fullName evidence="3">EthD domain-containing protein</fullName>
    </recommendedName>
</protein>
<gene>
    <name evidence="1" type="ORF">SAMN02982931_00272</name>
</gene>
<evidence type="ECO:0008006" key="3">
    <source>
        <dbReference type="Google" id="ProtNLM"/>
    </source>
</evidence>
<dbReference type="AlphaFoldDB" id="A0A1G6A7P6"/>
<dbReference type="EMBL" id="FMXQ01000001">
    <property type="protein sequence ID" value="SDB04461.1"/>
    <property type="molecule type" value="Genomic_DNA"/>
</dbReference>
<dbReference type="Gene3D" id="3.30.70.100">
    <property type="match status" value="1"/>
</dbReference>
<sequence length="252" mass="28584">MISFNWVITLPSHMTADQFDDWYLGIHTELAKVAHKIIRYSINRRVDRQPDVAHGEFFRIAQEYWADWDSMVACWNHPTGWALLGDGMVNMGLQPGTLPGIALTEHTQFDVAQPAQFSTFQRGYRAREDGTITKFIAFGMARDKAGLKDWYARTFGDLGQDPLVREHVFGTSVDKTIRLGQVGTLPSEGQLLYDWNLELWFDSNDDALAYLNSDGFKAKFAELKDASTDTLGGLFRGQEMLMLNTALPHRDD</sequence>
<dbReference type="SUPFAM" id="SSF54909">
    <property type="entry name" value="Dimeric alpha+beta barrel"/>
    <property type="match status" value="1"/>
</dbReference>
<reference evidence="1 2" key="1">
    <citation type="submission" date="2016-10" db="EMBL/GenBank/DDBJ databases">
        <authorList>
            <person name="de Groot N.N."/>
        </authorList>
    </citation>
    <scope>NUCLEOTIDE SEQUENCE [LARGE SCALE GENOMIC DNA]</scope>
    <source>
        <strain evidence="1 2">ATCC 35022</strain>
    </source>
</reference>